<keyword evidence="5" id="KW-1185">Reference proteome</keyword>
<comment type="similarity">
    <text evidence="1">Belongs to the PPR family. P subfamily.</text>
</comment>
<feature type="repeat" description="PPR" evidence="3">
    <location>
        <begin position="218"/>
        <end position="252"/>
    </location>
</feature>
<dbReference type="InterPro" id="IPR002885">
    <property type="entry name" value="PPR_rpt"/>
</dbReference>
<keyword evidence="2" id="KW-0677">Repeat</keyword>
<evidence type="ECO:0000313" key="5">
    <source>
        <dbReference type="Proteomes" id="UP001346149"/>
    </source>
</evidence>
<name>A0AAN7R931_TRANT</name>
<feature type="repeat" description="PPR" evidence="3">
    <location>
        <begin position="183"/>
        <end position="217"/>
    </location>
</feature>
<evidence type="ECO:0000313" key="4">
    <source>
        <dbReference type="EMBL" id="KAK4796609.1"/>
    </source>
</evidence>
<dbReference type="NCBIfam" id="TIGR00756">
    <property type="entry name" value="PPR"/>
    <property type="match status" value="3"/>
</dbReference>
<dbReference type="PANTHER" id="PTHR47939">
    <property type="entry name" value="MEMBRANE-ASSOCIATED SALT-INDUCIBLE PROTEIN-LIKE"/>
    <property type="match status" value="1"/>
</dbReference>
<dbReference type="Pfam" id="PF13041">
    <property type="entry name" value="PPR_2"/>
    <property type="match status" value="1"/>
</dbReference>
<dbReference type="PROSITE" id="PS51375">
    <property type="entry name" value="PPR"/>
    <property type="match status" value="5"/>
</dbReference>
<reference evidence="4 5" key="1">
    <citation type="journal article" date="2023" name="Hortic Res">
        <title>Pangenome of water caltrop reveals structural variations and asymmetric subgenome divergence after allopolyploidization.</title>
        <authorList>
            <person name="Zhang X."/>
            <person name="Chen Y."/>
            <person name="Wang L."/>
            <person name="Yuan Y."/>
            <person name="Fang M."/>
            <person name="Shi L."/>
            <person name="Lu R."/>
            <person name="Comes H.P."/>
            <person name="Ma Y."/>
            <person name="Chen Y."/>
            <person name="Huang G."/>
            <person name="Zhou Y."/>
            <person name="Zheng Z."/>
            <person name="Qiu Y."/>
        </authorList>
    </citation>
    <scope>NUCLEOTIDE SEQUENCE [LARGE SCALE GENOMIC DNA]</scope>
    <source>
        <strain evidence="4">F231</strain>
    </source>
</reference>
<sequence>MLPRSASSARLILRLGQRPLSTIASPADSDELKKLNRKNWLAPNEVLNIIKNLRDPKSVVIALDRYSTRKDYKPNEALYTLTISILAHGKMFDAIEGIMERIRVEKRCRLSDEFFYNVIKIYGNVAGRVRRAMETLYDMPQKYNVWPSVKSFNFVLNLLVSWKLFDFVHEVYVRAPELGVEIDACCLNILLKGLCEGGNLDAALNLLDEFPKQRCKPNERTFSTLMHALCKSGKVDDAFRLLERMEEEDISPDTVTFNILISGLRKQGRVDEGMEILERTMLLKGSDPNDGSYQEVLYGLIDQRRFAEAMVIMERMIAKRMKPSFISYKSMVSGMCKENYSVQELDWILRQMVRQGFVPKMGMWRQIVRAVASESTSCKEHLQVEQLLDDRAGSS</sequence>
<dbReference type="AlphaFoldDB" id="A0AAN7R931"/>
<dbReference type="EMBL" id="JAXQNO010000006">
    <property type="protein sequence ID" value="KAK4796609.1"/>
    <property type="molecule type" value="Genomic_DNA"/>
</dbReference>
<evidence type="ECO:0000256" key="1">
    <source>
        <dbReference type="ARBA" id="ARBA00007626"/>
    </source>
</evidence>
<comment type="caution">
    <text evidence="4">The sequence shown here is derived from an EMBL/GenBank/DDBJ whole genome shotgun (WGS) entry which is preliminary data.</text>
</comment>
<dbReference type="PANTHER" id="PTHR47939:SF14">
    <property type="entry name" value="PENTATRICOPEPTIDE REPEAT-CONTAINING PROTEIN MITOCHONDRIAL"/>
    <property type="match status" value="1"/>
</dbReference>
<feature type="repeat" description="PPR" evidence="3">
    <location>
        <begin position="289"/>
        <end position="323"/>
    </location>
</feature>
<feature type="repeat" description="PPR" evidence="3">
    <location>
        <begin position="253"/>
        <end position="288"/>
    </location>
</feature>
<evidence type="ECO:0000256" key="3">
    <source>
        <dbReference type="PROSITE-ProRule" id="PRU00708"/>
    </source>
</evidence>
<organism evidence="4 5">
    <name type="scientific">Trapa natans</name>
    <name type="common">Water chestnut</name>
    <dbReference type="NCBI Taxonomy" id="22666"/>
    <lineage>
        <taxon>Eukaryota</taxon>
        <taxon>Viridiplantae</taxon>
        <taxon>Streptophyta</taxon>
        <taxon>Embryophyta</taxon>
        <taxon>Tracheophyta</taxon>
        <taxon>Spermatophyta</taxon>
        <taxon>Magnoliopsida</taxon>
        <taxon>eudicotyledons</taxon>
        <taxon>Gunneridae</taxon>
        <taxon>Pentapetalae</taxon>
        <taxon>rosids</taxon>
        <taxon>malvids</taxon>
        <taxon>Myrtales</taxon>
        <taxon>Lythraceae</taxon>
        <taxon>Trapa</taxon>
    </lineage>
</organism>
<dbReference type="Pfam" id="PF12854">
    <property type="entry name" value="PPR_1"/>
    <property type="match status" value="1"/>
</dbReference>
<proteinExistence type="inferred from homology"/>
<gene>
    <name evidence="4" type="ORF">SAY86_028935</name>
</gene>
<feature type="repeat" description="PPR" evidence="3">
    <location>
        <begin position="324"/>
        <end position="359"/>
    </location>
</feature>
<dbReference type="InterPro" id="IPR050667">
    <property type="entry name" value="PPR-containing_protein"/>
</dbReference>
<protein>
    <recommendedName>
        <fullName evidence="6">Pentatricopeptide repeat-containing protein</fullName>
    </recommendedName>
</protein>
<accession>A0AAN7R931</accession>
<evidence type="ECO:0000256" key="2">
    <source>
        <dbReference type="ARBA" id="ARBA00022737"/>
    </source>
</evidence>
<dbReference type="Proteomes" id="UP001346149">
    <property type="component" value="Unassembled WGS sequence"/>
</dbReference>
<evidence type="ECO:0008006" key="6">
    <source>
        <dbReference type="Google" id="ProtNLM"/>
    </source>
</evidence>
<dbReference type="InterPro" id="IPR011990">
    <property type="entry name" value="TPR-like_helical_dom_sf"/>
</dbReference>
<dbReference type="Gene3D" id="1.25.40.10">
    <property type="entry name" value="Tetratricopeptide repeat domain"/>
    <property type="match status" value="3"/>
</dbReference>